<protein>
    <submittedName>
        <fullName evidence="1">Uncharacterized protein</fullName>
    </submittedName>
</protein>
<evidence type="ECO:0000313" key="1">
    <source>
        <dbReference type="EMBL" id="CAF1563975.1"/>
    </source>
</evidence>
<gene>
    <name evidence="1" type="ORF">GPM918_LOCUS39951</name>
    <name evidence="2" type="ORF">SRO942_LOCUS40868</name>
</gene>
<comment type="caution">
    <text evidence="1">The sequence shown here is derived from an EMBL/GenBank/DDBJ whole genome shotgun (WGS) entry which is preliminary data.</text>
</comment>
<accession>A0A815Y049</accession>
<evidence type="ECO:0000313" key="3">
    <source>
        <dbReference type="Proteomes" id="UP000663829"/>
    </source>
</evidence>
<name>A0A815Y049_9BILA</name>
<dbReference type="EMBL" id="CAJOBC010094549">
    <property type="protein sequence ID" value="CAF4425928.1"/>
    <property type="molecule type" value="Genomic_DNA"/>
</dbReference>
<sequence>MVAHWGVAGRCLSGSVLGNRCLAADLCVRVEIERGAVLEARFLPLCAIGLCSTT</sequence>
<dbReference type="AlphaFoldDB" id="A0A815Y049"/>
<keyword evidence="3" id="KW-1185">Reference proteome</keyword>
<organism evidence="1 3">
    <name type="scientific">Didymodactylos carnosus</name>
    <dbReference type="NCBI Taxonomy" id="1234261"/>
    <lineage>
        <taxon>Eukaryota</taxon>
        <taxon>Metazoa</taxon>
        <taxon>Spiralia</taxon>
        <taxon>Gnathifera</taxon>
        <taxon>Rotifera</taxon>
        <taxon>Eurotatoria</taxon>
        <taxon>Bdelloidea</taxon>
        <taxon>Philodinida</taxon>
        <taxon>Philodinidae</taxon>
        <taxon>Didymodactylos</taxon>
    </lineage>
</organism>
<dbReference type="EMBL" id="CAJNOQ010028770">
    <property type="protein sequence ID" value="CAF1563975.1"/>
    <property type="molecule type" value="Genomic_DNA"/>
</dbReference>
<dbReference type="Proteomes" id="UP000681722">
    <property type="component" value="Unassembled WGS sequence"/>
</dbReference>
<evidence type="ECO:0000313" key="2">
    <source>
        <dbReference type="EMBL" id="CAF4425928.1"/>
    </source>
</evidence>
<reference evidence="1" key="1">
    <citation type="submission" date="2021-02" db="EMBL/GenBank/DDBJ databases">
        <authorList>
            <person name="Nowell W R."/>
        </authorList>
    </citation>
    <scope>NUCLEOTIDE SEQUENCE</scope>
</reference>
<proteinExistence type="predicted"/>
<feature type="non-terminal residue" evidence="1">
    <location>
        <position position="1"/>
    </location>
</feature>
<dbReference type="Proteomes" id="UP000663829">
    <property type="component" value="Unassembled WGS sequence"/>
</dbReference>